<feature type="region of interest" description="Disordered" evidence="1">
    <location>
        <begin position="1"/>
        <end position="74"/>
    </location>
</feature>
<dbReference type="PANTHER" id="PTHR33828:SF1">
    <property type="entry name" value="OS05G0596200 PROTEIN"/>
    <property type="match status" value="1"/>
</dbReference>
<feature type="compositionally biased region" description="Basic and acidic residues" evidence="1">
    <location>
        <begin position="111"/>
        <end position="128"/>
    </location>
</feature>
<dbReference type="EMBL" id="SWLB01000003">
    <property type="protein sequence ID" value="KAF3339727.1"/>
    <property type="molecule type" value="Genomic_DNA"/>
</dbReference>
<reference evidence="2" key="1">
    <citation type="submission" date="2020-01" db="EMBL/GenBank/DDBJ databases">
        <title>Genome sequence of Kobresia littledalei, the first chromosome-level genome in the family Cyperaceae.</title>
        <authorList>
            <person name="Qu G."/>
        </authorList>
    </citation>
    <scope>NUCLEOTIDE SEQUENCE</scope>
    <source>
        <strain evidence="2">C.B.Clarke</strain>
        <tissue evidence="2">Leaf</tissue>
    </source>
</reference>
<comment type="caution">
    <text evidence="2">The sequence shown here is derived from an EMBL/GenBank/DDBJ whole genome shotgun (WGS) entry which is preliminary data.</text>
</comment>
<evidence type="ECO:0000313" key="2">
    <source>
        <dbReference type="EMBL" id="KAF3339727.1"/>
    </source>
</evidence>
<evidence type="ECO:0000313" key="3">
    <source>
        <dbReference type="Proteomes" id="UP000623129"/>
    </source>
</evidence>
<sequence>MSSSNPLSSPANSIKKSINKPLLSSPPEVKKVFRPDGSSRPLTSSGRTMTSSAGKTTTSAARPEVKLLLSKDQKENQLWVHLDQREKFANSDLNLCGIGMKQKTKQPVQGVKKEEPGSKGKEVVRSQEVKSPISISNSKPVNAVAKSEVKNKAPASDTKSTKTTKKTGTRGKTEKKVYSLPGQKHDPPEEREPLRIFYESLSEQIPTSEMAEF</sequence>
<feature type="compositionally biased region" description="Low complexity" evidence="1">
    <location>
        <begin position="1"/>
        <end position="13"/>
    </location>
</feature>
<feature type="region of interest" description="Disordered" evidence="1">
    <location>
        <begin position="100"/>
        <end position="191"/>
    </location>
</feature>
<dbReference type="PANTHER" id="PTHR33828">
    <property type="entry name" value="OS05G0596200 PROTEIN"/>
    <property type="match status" value="1"/>
</dbReference>
<feature type="compositionally biased region" description="Basic and acidic residues" evidence="1">
    <location>
        <begin position="171"/>
        <end position="191"/>
    </location>
</feature>
<feature type="compositionally biased region" description="Low complexity" evidence="1">
    <location>
        <begin position="48"/>
        <end position="61"/>
    </location>
</feature>
<accession>A0A833RHQ5</accession>
<protein>
    <submittedName>
        <fullName evidence="2">Uncharacterized protein</fullName>
    </submittedName>
</protein>
<proteinExistence type="predicted"/>
<feature type="compositionally biased region" description="Basic and acidic residues" evidence="1">
    <location>
        <begin position="63"/>
        <end position="74"/>
    </location>
</feature>
<evidence type="ECO:0000256" key="1">
    <source>
        <dbReference type="SAM" id="MobiDB-lite"/>
    </source>
</evidence>
<dbReference type="AlphaFoldDB" id="A0A833RHQ5"/>
<keyword evidence="3" id="KW-1185">Reference proteome</keyword>
<gene>
    <name evidence="2" type="ORF">FCM35_KLT15498</name>
</gene>
<dbReference type="Proteomes" id="UP000623129">
    <property type="component" value="Unassembled WGS sequence"/>
</dbReference>
<name>A0A833RHQ5_9POAL</name>
<organism evidence="2 3">
    <name type="scientific">Carex littledalei</name>
    <dbReference type="NCBI Taxonomy" id="544730"/>
    <lineage>
        <taxon>Eukaryota</taxon>
        <taxon>Viridiplantae</taxon>
        <taxon>Streptophyta</taxon>
        <taxon>Embryophyta</taxon>
        <taxon>Tracheophyta</taxon>
        <taxon>Spermatophyta</taxon>
        <taxon>Magnoliopsida</taxon>
        <taxon>Liliopsida</taxon>
        <taxon>Poales</taxon>
        <taxon>Cyperaceae</taxon>
        <taxon>Cyperoideae</taxon>
        <taxon>Cariceae</taxon>
        <taxon>Carex</taxon>
        <taxon>Carex subgen. Euthyceras</taxon>
    </lineage>
</organism>
<dbReference type="OrthoDB" id="361835at2759"/>